<comment type="caution">
    <text evidence="2">The sequence shown here is derived from an EMBL/GenBank/DDBJ whole genome shotgun (WGS) entry which is preliminary data.</text>
</comment>
<reference evidence="2 3" key="1">
    <citation type="submission" date="2019-06" db="EMBL/GenBank/DDBJ databases">
        <authorList>
            <person name="Li J."/>
        </authorList>
    </citation>
    <scope>NUCLEOTIDE SEQUENCE [LARGE SCALE GENOMIC DNA]</scope>
    <source>
        <strain evidence="2 3">CGMCC 1.8012</strain>
    </source>
</reference>
<gene>
    <name evidence="2" type="ORF">FHD67_16800</name>
</gene>
<accession>A0A5C4R2B1</accession>
<keyword evidence="1" id="KW-0812">Transmembrane</keyword>
<evidence type="ECO:0000313" key="3">
    <source>
        <dbReference type="Proteomes" id="UP000304880"/>
    </source>
</evidence>
<name>A0A5C4R2B1_9RHOB</name>
<evidence type="ECO:0000256" key="1">
    <source>
        <dbReference type="SAM" id="Phobius"/>
    </source>
</evidence>
<keyword evidence="3" id="KW-1185">Reference proteome</keyword>
<proteinExistence type="predicted"/>
<feature type="transmembrane region" description="Helical" evidence="1">
    <location>
        <begin position="130"/>
        <end position="154"/>
    </location>
</feature>
<evidence type="ECO:0008006" key="4">
    <source>
        <dbReference type="Google" id="ProtNLM"/>
    </source>
</evidence>
<evidence type="ECO:0000313" key="2">
    <source>
        <dbReference type="EMBL" id="TNH38100.1"/>
    </source>
</evidence>
<dbReference type="Proteomes" id="UP000304880">
    <property type="component" value="Unassembled WGS sequence"/>
</dbReference>
<dbReference type="EMBL" id="VDDC01000038">
    <property type="protein sequence ID" value="TNH38100.1"/>
    <property type="molecule type" value="Genomic_DNA"/>
</dbReference>
<sequence length="277" mass="29846">MLIFTGVALVLIVFYDFLRTTISLSGTRFISRAIADGLWRLGSKSTLVLEQTVGLSIRGLLGLVILLTVAGTWVLLHLCGYVLILRGGLSLVQTDTGDPATWVQTVAFAGSTLSTLGASTVQVTGGWWDILSMVAAMNGMILLTLAVSFILNILQTTNSARTFACRFHAVKAGAPDGHVSKHLEGLGSDLTTVVVMLTASPLPRFFVPSDPTMDFPRALIEICDLVENGTLVDTSEVVAAIRLLGRHLGTLSDHYEIAAARKWALRHTIPRFNKDDI</sequence>
<keyword evidence="1" id="KW-0472">Membrane</keyword>
<dbReference type="AlphaFoldDB" id="A0A5C4R2B1"/>
<keyword evidence="1" id="KW-1133">Transmembrane helix</keyword>
<organism evidence="2 3">
    <name type="scientific">Paracoccus haeundaensis</name>
    <dbReference type="NCBI Taxonomy" id="225362"/>
    <lineage>
        <taxon>Bacteria</taxon>
        <taxon>Pseudomonadati</taxon>
        <taxon>Pseudomonadota</taxon>
        <taxon>Alphaproteobacteria</taxon>
        <taxon>Rhodobacterales</taxon>
        <taxon>Paracoccaceae</taxon>
        <taxon>Paracoccus</taxon>
    </lineage>
</organism>
<protein>
    <recommendedName>
        <fullName evidence="4">Potassium channel domain-containing protein</fullName>
    </recommendedName>
</protein>
<feature type="transmembrane region" description="Helical" evidence="1">
    <location>
        <begin position="105"/>
        <end position="124"/>
    </location>
</feature>
<dbReference type="RefSeq" id="WP_139599402.1">
    <property type="nucleotide sequence ID" value="NZ_VDDC01000038.1"/>
</dbReference>
<feature type="transmembrane region" description="Helical" evidence="1">
    <location>
        <begin position="56"/>
        <end position="84"/>
    </location>
</feature>